<dbReference type="GO" id="GO:0008360">
    <property type="term" value="P:regulation of cell shape"/>
    <property type="evidence" value="ECO:0007669"/>
    <property type="project" value="UniProtKB-KW"/>
</dbReference>
<evidence type="ECO:0000256" key="13">
    <source>
        <dbReference type="ARBA" id="ARBA00023316"/>
    </source>
</evidence>
<dbReference type="GO" id="GO:0009252">
    <property type="term" value="P:peptidoglycan biosynthetic process"/>
    <property type="evidence" value="ECO:0007669"/>
    <property type="project" value="UniProtKB-KW"/>
</dbReference>
<evidence type="ECO:0000256" key="2">
    <source>
        <dbReference type="ARBA" id="ARBA00010621"/>
    </source>
</evidence>
<dbReference type="EC" id="3.6.1.27" evidence="3 17"/>
<keyword evidence="10 17" id="KW-1133">Transmembrane helix</keyword>
<dbReference type="STRING" id="1122152.GCA_000425905_00572"/>
<protein>
    <recommendedName>
        <fullName evidence="4 17">Undecaprenyl-diphosphatase</fullName>
        <ecNumber evidence="3 17">3.6.1.27</ecNumber>
    </recommendedName>
    <alternativeName>
        <fullName evidence="15 17">Bacitracin resistance protein</fullName>
    </alternativeName>
    <alternativeName>
        <fullName evidence="14 17">Undecaprenyl pyrophosphate phosphatase</fullName>
    </alternativeName>
</protein>
<evidence type="ECO:0000256" key="11">
    <source>
        <dbReference type="ARBA" id="ARBA00023136"/>
    </source>
</evidence>
<dbReference type="GO" id="GO:0050380">
    <property type="term" value="F:undecaprenyl-diphosphatase activity"/>
    <property type="evidence" value="ECO:0007669"/>
    <property type="project" value="UniProtKB-UniRule"/>
</dbReference>
<keyword evidence="6 17" id="KW-0812">Transmembrane</keyword>
<dbReference type="InterPro" id="IPR003824">
    <property type="entry name" value="UppP"/>
</dbReference>
<dbReference type="PANTHER" id="PTHR30622:SF3">
    <property type="entry name" value="UNDECAPRENYL-DIPHOSPHATASE"/>
    <property type="match status" value="1"/>
</dbReference>
<evidence type="ECO:0000256" key="9">
    <source>
        <dbReference type="ARBA" id="ARBA00022984"/>
    </source>
</evidence>
<evidence type="ECO:0000313" key="19">
    <source>
        <dbReference type="Proteomes" id="UP000051931"/>
    </source>
</evidence>
<keyword evidence="12 17" id="KW-0046">Antibiotic resistance</keyword>
<evidence type="ECO:0000256" key="10">
    <source>
        <dbReference type="ARBA" id="ARBA00022989"/>
    </source>
</evidence>
<comment type="catalytic activity">
    <reaction evidence="16 17">
        <text>di-trans,octa-cis-undecaprenyl diphosphate + H2O = di-trans,octa-cis-undecaprenyl phosphate + phosphate + H(+)</text>
        <dbReference type="Rhea" id="RHEA:28094"/>
        <dbReference type="ChEBI" id="CHEBI:15377"/>
        <dbReference type="ChEBI" id="CHEBI:15378"/>
        <dbReference type="ChEBI" id="CHEBI:43474"/>
        <dbReference type="ChEBI" id="CHEBI:58405"/>
        <dbReference type="ChEBI" id="CHEBI:60392"/>
        <dbReference type="EC" id="3.6.1.27"/>
    </reaction>
</comment>
<evidence type="ECO:0000256" key="16">
    <source>
        <dbReference type="ARBA" id="ARBA00047594"/>
    </source>
</evidence>
<evidence type="ECO:0000256" key="7">
    <source>
        <dbReference type="ARBA" id="ARBA00022801"/>
    </source>
</evidence>
<accession>A0A0R1S5H1</accession>
<name>A0A0R1S5H1_9LACO</name>
<dbReference type="NCBIfam" id="TIGR00753">
    <property type="entry name" value="undec_PP_bacA"/>
    <property type="match status" value="1"/>
</dbReference>
<keyword evidence="11 17" id="KW-0472">Membrane</keyword>
<evidence type="ECO:0000256" key="15">
    <source>
        <dbReference type="ARBA" id="ARBA00032932"/>
    </source>
</evidence>
<evidence type="ECO:0000256" key="3">
    <source>
        <dbReference type="ARBA" id="ARBA00012374"/>
    </source>
</evidence>
<gene>
    <name evidence="17" type="primary">uppP</name>
    <name evidence="18" type="ORF">FC23_GL000112</name>
</gene>
<dbReference type="AlphaFoldDB" id="A0A0R1S5H1"/>
<reference evidence="18 19" key="1">
    <citation type="journal article" date="2015" name="Genome Announc.">
        <title>Expanding the biotechnology potential of lactobacilli through comparative genomics of 213 strains and associated genera.</title>
        <authorList>
            <person name="Sun Z."/>
            <person name="Harris H.M."/>
            <person name="McCann A."/>
            <person name="Guo C."/>
            <person name="Argimon S."/>
            <person name="Zhang W."/>
            <person name="Yang X."/>
            <person name="Jeffery I.B."/>
            <person name="Cooney J.C."/>
            <person name="Kagawa T.F."/>
            <person name="Liu W."/>
            <person name="Song Y."/>
            <person name="Salvetti E."/>
            <person name="Wrobel A."/>
            <person name="Rasinkangas P."/>
            <person name="Parkhill J."/>
            <person name="Rea M.C."/>
            <person name="O'Sullivan O."/>
            <person name="Ritari J."/>
            <person name="Douillard F.P."/>
            <person name="Paul Ross R."/>
            <person name="Yang R."/>
            <person name="Briner A.E."/>
            <person name="Felis G.E."/>
            <person name="de Vos W.M."/>
            <person name="Barrangou R."/>
            <person name="Klaenhammer T.R."/>
            <person name="Caufield P.W."/>
            <person name="Cui Y."/>
            <person name="Zhang H."/>
            <person name="O'Toole P.W."/>
        </authorList>
    </citation>
    <scope>NUCLEOTIDE SEQUENCE [LARGE SCALE GENOMIC DNA]</scope>
    <source>
        <strain evidence="18 19">DSM 15354</strain>
    </source>
</reference>
<sequence length="279" mass="31381">MVIINIIKAIILGIIEGITEFLPISSTGHLYLADYLVKLNEPKYFIDMFMVVIQLGAILSIIVIYFSKLNPFSLKKTALQRKNTWILWFKVVVAVIPAMIVGLPLNSWLEENMTNWQVISATLIIYGILFIILENYYKNRQAKFTDLNKISFQMAFLIGCFQVLSLIPGTSRSGATILGAMLIGASRYVSAEFSFFLAIPTMFGASLLKIVKYIKAGHTFAGDQLMVLLVGMVVSFVVAYIAVKFLLRFIQTHDFKSFGWYRIVLGIIVILAGVLNFIH</sequence>
<feature type="transmembrane region" description="Helical" evidence="17">
    <location>
        <begin position="154"/>
        <end position="183"/>
    </location>
</feature>
<comment type="miscellaneous">
    <text evidence="17">Bacitracin is thought to be involved in the inhibition of peptidoglycan synthesis by sequestering undecaprenyl diphosphate, thereby reducing the pool of lipid carrier available.</text>
</comment>
<dbReference type="GO" id="GO:0046677">
    <property type="term" value="P:response to antibiotic"/>
    <property type="evidence" value="ECO:0007669"/>
    <property type="project" value="UniProtKB-UniRule"/>
</dbReference>
<feature type="transmembrane region" description="Helical" evidence="17">
    <location>
        <begin position="226"/>
        <end position="247"/>
    </location>
</feature>
<keyword evidence="13 17" id="KW-0961">Cell wall biogenesis/degradation</keyword>
<evidence type="ECO:0000256" key="4">
    <source>
        <dbReference type="ARBA" id="ARBA00021581"/>
    </source>
</evidence>
<dbReference type="GO" id="GO:0005886">
    <property type="term" value="C:plasma membrane"/>
    <property type="evidence" value="ECO:0007669"/>
    <property type="project" value="UniProtKB-SubCell"/>
</dbReference>
<feature type="transmembrane region" description="Helical" evidence="17">
    <location>
        <begin position="259"/>
        <end position="278"/>
    </location>
</feature>
<comment type="subcellular location">
    <subcellularLocation>
        <location evidence="1 17">Cell membrane</location>
        <topology evidence="1 17">Multi-pass membrane protein</topology>
    </subcellularLocation>
</comment>
<proteinExistence type="inferred from homology"/>
<feature type="transmembrane region" description="Helical" evidence="17">
    <location>
        <begin position="87"/>
        <end position="109"/>
    </location>
</feature>
<keyword evidence="7 17" id="KW-0378">Hydrolase</keyword>
<evidence type="ECO:0000313" key="18">
    <source>
        <dbReference type="EMBL" id="KRL63865.1"/>
    </source>
</evidence>
<keyword evidence="9 17" id="KW-0573">Peptidoglycan synthesis</keyword>
<dbReference type="NCBIfam" id="NF001390">
    <property type="entry name" value="PRK00281.1-4"/>
    <property type="match status" value="1"/>
</dbReference>
<dbReference type="PATRIC" id="fig|1122152.4.peg.113"/>
<keyword evidence="5 17" id="KW-1003">Cell membrane</keyword>
<dbReference type="Pfam" id="PF02673">
    <property type="entry name" value="BacA"/>
    <property type="match status" value="1"/>
</dbReference>
<keyword evidence="19" id="KW-1185">Reference proteome</keyword>
<dbReference type="PANTHER" id="PTHR30622">
    <property type="entry name" value="UNDECAPRENYL-DIPHOSPHATASE"/>
    <property type="match status" value="1"/>
</dbReference>
<dbReference type="RefSeq" id="WP_081662429.1">
    <property type="nucleotide sequence ID" value="NZ_AUEI01000004.1"/>
</dbReference>
<comment type="caution">
    <text evidence="18">The sequence shown here is derived from an EMBL/GenBank/DDBJ whole genome shotgun (WGS) entry which is preliminary data.</text>
</comment>
<evidence type="ECO:0000256" key="8">
    <source>
        <dbReference type="ARBA" id="ARBA00022960"/>
    </source>
</evidence>
<dbReference type="Proteomes" id="UP000051931">
    <property type="component" value="Unassembled WGS sequence"/>
</dbReference>
<feature type="transmembrane region" description="Helical" evidence="17">
    <location>
        <begin position="44"/>
        <end position="66"/>
    </location>
</feature>
<dbReference type="HAMAP" id="MF_01006">
    <property type="entry name" value="Undec_diphosphatase"/>
    <property type="match status" value="1"/>
</dbReference>
<evidence type="ECO:0000256" key="14">
    <source>
        <dbReference type="ARBA" id="ARBA00032707"/>
    </source>
</evidence>
<evidence type="ECO:0000256" key="17">
    <source>
        <dbReference type="HAMAP-Rule" id="MF_01006"/>
    </source>
</evidence>
<comment type="function">
    <text evidence="17">Catalyzes the dephosphorylation of undecaprenyl diphosphate (UPP). Confers resistance to bacitracin.</text>
</comment>
<dbReference type="NCBIfam" id="NF001391">
    <property type="entry name" value="PRK00281.1-5"/>
    <property type="match status" value="1"/>
</dbReference>
<feature type="transmembrane region" description="Helical" evidence="17">
    <location>
        <begin position="9"/>
        <end position="32"/>
    </location>
</feature>
<evidence type="ECO:0000256" key="12">
    <source>
        <dbReference type="ARBA" id="ARBA00023251"/>
    </source>
</evidence>
<dbReference type="NCBIfam" id="NF001389">
    <property type="entry name" value="PRK00281.1-2"/>
    <property type="match status" value="1"/>
</dbReference>
<organism evidence="18 19">
    <name type="scientific">Lactobacillus psittaci DSM 15354</name>
    <dbReference type="NCBI Taxonomy" id="1122152"/>
    <lineage>
        <taxon>Bacteria</taxon>
        <taxon>Bacillati</taxon>
        <taxon>Bacillota</taxon>
        <taxon>Bacilli</taxon>
        <taxon>Lactobacillales</taxon>
        <taxon>Lactobacillaceae</taxon>
        <taxon>Lactobacillus</taxon>
    </lineage>
</organism>
<feature type="transmembrane region" description="Helical" evidence="17">
    <location>
        <begin position="115"/>
        <end position="133"/>
    </location>
</feature>
<dbReference type="GO" id="GO:0071555">
    <property type="term" value="P:cell wall organization"/>
    <property type="evidence" value="ECO:0007669"/>
    <property type="project" value="UniProtKB-KW"/>
</dbReference>
<feature type="transmembrane region" description="Helical" evidence="17">
    <location>
        <begin position="195"/>
        <end position="214"/>
    </location>
</feature>
<evidence type="ECO:0000256" key="1">
    <source>
        <dbReference type="ARBA" id="ARBA00004651"/>
    </source>
</evidence>
<comment type="similarity">
    <text evidence="2 17">Belongs to the UppP family.</text>
</comment>
<keyword evidence="8 17" id="KW-0133">Cell shape</keyword>
<dbReference type="eggNOG" id="COG1968">
    <property type="taxonomic scope" value="Bacteria"/>
</dbReference>
<evidence type="ECO:0000256" key="5">
    <source>
        <dbReference type="ARBA" id="ARBA00022475"/>
    </source>
</evidence>
<dbReference type="OrthoDB" id="9808289at2"/>
<evidence type="ECO:0000256" key="6">
    <source>
        <dbReference type="ARBA" id="ARBA00022692"/>
    </source>
</evidence>
<dbReference type="EMBL" id="AZFB01000001">
    <property type="protein sequence ID" value="KRL63865.1"/>
    <property type="molecule type" value="Genomic_DNA"/>
</dbReference>